<evidence type="ECO:0000313" key="6">
    <source>
        <dbReference type="Proteomes" id="UP000234335"/>
    </source>
</evidence>
<evidence type="ECO:0000313" key="4">
    <source>
        <dbReference type="EMBL" id="PKZ14717.1"/>
    </source>
</evidence>
<evidence type="ECO:0000313" key="7">
    <source>
        <dbReference type="Proteomes" id="UP000255124"/>
    </source>
</evidence>
<dbReference type="InterPro" id="IPR005913">
    <property type="entry name" value="dTDP_dehydrorham_reduct"/>
</dbReference>
<comment type="similarity">
    <text evidence="1 2">Belongs to the dTDP-4-dehydrorhamnose reductase family.</text>
</comment>
<dbReference type="Proteomes" id="UP000255124">
    <property type="component" value="Unassembled WGS sequence"/>
</dbReference>
<reference evidence="4 6" key="1">
    <citation type="submission" date="2017-12" db="EMBL/GenBank/DDBJ databases">
        <title>Phylogenetic diversity of female urinary microbiome.</title>
        <authorList>
            <person name="Thomas-White K."/>
            <person name="Wolfe A.J."/>
        </authorList>
    </citation>
    <scope>NUCLEOTIDE SEQUENCE [LARGE SCALE GENOMIC DNA]</scope>
    <source>
        <strain evidence="4 6">UMB0119</strain>
    </source>
</reference>
<feature type="domain" description="RmlD-like substrate binding" evidence="3">
    <location>
        <begin position="7"/>
        <end position="279"/>
    </location>
</feature>
<dbReference type="InterPro" id="IPR036291">
    <property type="entry name" value="NAD(P)-bd_dom_sf"/>
</dbReference>
<dbReference type="Proteomes" id="UP000234335">
    <property type="component" value="Unassembled WGS sequence"/>
</dbReference>
<gene>
    <name evidence="5" type="primary">rfbD</name>
    <name evidence="4" type="ORF">CYJ34_09370</name>
    <name evidence="5" type="ORF">NCTC9810_00272</name>
</gene>
<evidence type="ECO:0000259" key="3">
    <source>
        <dbReference type="Pfam" id="PF04321"/>
    </source>
</evidence>
<sequence>MKIAHEKIWISGCSGRLGTSMLRLLDPLDAEIIATDERGVDITNQEEVSHFVDRVRPHTIINCSGLSNRDKCEQNPDAAYLLNAVGARNIAIASNKYMAKLVQLSTADVFDGKSKLPYTEFDQPNPQSIYGKSKLAGENYVREFSNYHFIVRVSRLYSRENQFVEDILKEAKSGQVVVSKDLYMSPTSAHELANFLIELINTSSFGTYHTSADGFISMHDFTSEILSYTGVKADIIESSEYTSLKSRPGFFALDDYILKITGGYKIPNWKDTLHEYIDREGLNG</sequence>
<organism evidence="4 6">
    <name type="scientific">Anaerococcus octavius</name>
    <dbReference type="NCBI Taxonomy" id="54007"/>
    <lineage>
        <taxon>Bacteria</taxon>
        <taxon>Bacillati</taxon>
        <taxon>Bacillota</taxon>
        <taxon>Tissierellia</taxon>
        <taxon>Tissierellales</taxon>
        <taxon>Peptoniphilaceae</taxon>
        <taxon>Anaerococcus</taxon>
    </lineage>
</organism>
<dbReference type="GO" id="GO:0019305">
    <property type="term" value="P:dTDP-rhamnose biosynthetic process"/>
    <property type="evidence" value="ECO:0007669"/>
    <property type="project" value="UniProtKB-UniPathway"/>
</dbReference>
<dbReference type="OrthoDB" id="9803892at2"/>
<evidence type="ECO:0000256" key="2">
    <source>
        <dbReference type="RuleBase" id="RU364082"/>
    </source>
</evidence>
<dbReference type="EMBL" id="PKGS01000012">
    <property type="protein sequence ID" value="PKZ14717.1"/>
    <property type="molecule type" value="Genomic_DNA"/>
</dbReference>
<dbReference type="EMBL" id="UFTA01000002">
    <property type="protein sequence ID" value="SUU91969.1"/>
    <property type="molecule type" value="Genomic_DNA"/>
</dbReference>
<dbReference type="CDD" id="cd05254">
    <property type="entry name" value="dTDP_HR_like_SDR_e"/>
    <property type="match status" value="1"/>
</dbReference>
<proteinExistence type="inferred from homology"/>
<dbReference type="AlphaFoldDB" id="A0A2I1M3M2"/>
<comment type="pathway">
    <text evidence="2">Carbohydrate biosynthesis; dTDP-L-rhamnose biosynthesis.</text>
</comment>
<dbReference type="InterPro" id="IPR029903">
    <property type="entry name" value="RmlD-like-bd"/>
</dbReference>
<dbReference type="RefSeq" id="WP_101541019.1">
    <property type="nucleotide sequence ID" value="NZ_CALTZC010000004.1"/>
</dbReference>
<dbReference type="SUPFAM" id="SSF51735">
    <property type="entry name" value="NAD(P)-binding Rossmann-fold domains"/>
    <property type="match status" value="1"/>
</dbReference>
<evidence type="ECO:0000256" key="1">
    <source>
        <dbReference type="ARBA" id="ARBA00010944"/>
    </source>
</evidence>
<dbReference type="PANTHER" id="PTHR10491">
    <property type="entry name" value="DTDP-4-DEHYDRORHAMNOSE REDUCTASE"/>
    <property type="match status" value="1"/>
</dbReference>
<name>A0A2I1M3M2_9FIRM</name>
<keyword evidence="2 5" id="KW-0560">Oxidoreductase</keyword>
<dbReference type="Gene3D" id="3.40.50.720">
    <property type="entry name" value="NAD(P)-binding Rossmann-like Domain"/>
    <property type="match status" value="1"/>
</dbReference>
<accession>A0A2I1M3M2</accession>
<dbReference type="Gene3D" id="3.90.25.10">
    <property type="entry name" value="UDP-galactose 4-epimerase, domain 1"/>
    <property type="match status" value="1"/>
</dbReference>
<protein>
    <recommendedName>
        <fullName evidence="2">dTDP-4-dehydrorhamnose reductase</fullName>
        <ecNumber evidence="2">1.1.1.133</ecNumber>
    </recommendedName>
</protein>
<comment type="function">
    <text evidence="2">Catalyzes the reduction of dTDP-6-deoxy-L-lyxo-4-hexulose to yield dTDP-L-rhamnose.</text>
</comment>
<dbReference type="Pfam" id="PF04321">
    <property type="entry name" value="RmlD_sub_bind"/>
    <property type="match status" value="1"/>
</dbReference>
<dbReference type="GO" id="GO:0008831">
    <property type="term" value="F:dTDP-4-dehydrorhamnose reductase activity"/>
    <property type="evidence" value="ECO:0007669"/>
    <property type="project" value="UniProtKB-EC"/>
</dbReference>
<dbReference type="GO" id="GO:0005829">
    <property type="term" value="C:cytosol"/>
    <property type="evidence" value="ECO:0007669"/>
    <property type="project" value="TreeGrafter"/>
</dbReference>
<dbReference type="EC" id="1.1.1.133" evidence="2"/>
<keyword evidence="2" id="KW-0521">NADP</keyword>
<evidence type="ECO:0000313" key="5">
    <source>
        <dbReference type="EMBL" id="SUU91969.1"/>
    </source>
</evidence>
<dbReference type="PANTHER" id="PTHR10491:SF4">
    <property type="entry name" value="METHIONINE ADENOSYLTRANSFERASE 2 SUBUNIT BETA"/>
    <property type="match status" value="1"/>
</dbReference>
<dbReference type="UniPathway" id="UPA00124"/>
<keyword evidence="6" id="KW-1185">Reference proteome</keyword>
<reference evidence="5 7" key="2">
    <citation type="submission" date="2018-06" db="EMBL/GenBank/DDBJ databases">
        <authorList>
            <consortium name="Pathogen Informatics"/>
            <person name="Doyle S."/>
        </authorList>
    </citation>
    <scope>NUCLEOTIDE SEQUENCE [LARGE SCALE GENOMIC DNA]</scope>
    <source>
        <strain evidence="5 7">NCTC9810</strain>
    </source>
</reference>